<dbReference type="InterPro" id="IPR006200">
    <property type="entry name" value="LexA"/>
</dbReference>
<feature type="domain" description="Peptidase S24/S26A/S26B/S26C" evidence="11">
    <location>
        <begin position="95"/>
        <end position="192"/>
    </location>
</feature>
<keyword evidence="8" id="KW-0804">Transcription</keyword>
<evidence type="ECO:0000256" key="5">
    <source>
        <dbReference type="ARBA" id="ARBA00022813"/>
    </source>
</evidence>
<evidence type="ECO:0000256" key="10">
    <source>
        <dbReference type="ARBA" id="ARBA00023236"/>
    </source>
</evidence>
<dbReference type="InterPro" id="IPR036286">
    <property type="entry name" value="LexA/Signal_pep-like_sf"/>
</dbReference>
<keyword evidence="5" id="KW-0068">Autocatalytic cleavage</keyword>
<dbReference type="EMBL" id="MQWB01000001">
    <property type="protein sequence ID" value="OZC04104.1"/>
    <property type="molecule type" value="Genomic_DNA"/>
</dbReference>
<dbReference type="Pfam" id="PF01726">
    <property type="entry name" value="LexA_DNA_bind"/>
    <property type="match status" value="1"/>
</dbReference>
<dbReference type="InterPro" id="IPR036390">
    <property type="entry name" value="WH_DNA-bd_sf"/>
</dbReference>
<dbReference type="PANTHER" id="PTHR33516">
    <property type="entry name" value="LEXA REPRESSOR"/>
    <property type="match status" value="1"/>
</dbReference>
<dbReference type="AlphaFoldDB" id="A0A259U2T9"/>
<proteinExistence type="predicted"/>
<evidence type="ECO:0000259" key="11">
    <source>
        <dbReference type="Pfam" id="PF00717"/>
    </source>
</evidence>
<keyword evidence="1" id="KW-0678">Repressor</keyword>
<evidence type="ECO:0000256" key="6">
    <source>
        <dbReference type="ARBA" id="ARBA00023015"/>
    </source>
</evidence>
<dbReference type="GO" id="GO:0004252">
    <property type="term" value="F:serine-type endopeptidase activity"/>
    <property type="evidence" value="ECO:0007669"/>
    <property type="project" value="InterPro"/>
</dbReference>
<dbReference type="SUPFAM" id="SSF46785">
    <property type="entry name" value="Winged helix' DNA-binding domain"/>
    <property type="match status" value="1"/>
</dbReference>
<dbReference type="InterPro" id="IPR006199">
    <property type="entry name" value="LexA_DNA-bd_dom"/>
</dbReference>
<dbReference type="InterPro" id="IPR015927">
    <property type="entry name" value="Peptidase_S24_S26A/B/C"/>
</dbReference>
<reference evidence="13 14" key="1">
    <citation type="submission" date="2016-11" db="EMBL/GenBank/DDBJ databases">
        <title>Study of marine rhodopsin-containing bacteria.</title>
        <authorList>
            <person name="Yoshizawa S."/>
            <person name="Kumagai Y."/>
            <person name="Kogure K."/>
        </authorList>
    </citation>
    <scope>NUCLEOTIDE SEQUENCE [LARGE SCALE GENOMIC DNA]</scope>
    <source>
        <strain evidence="13 14">SG-29</strain>
    </source>
</reference>
<evidence type="ECO:0000256" key="2">
    <source>
        <dbReference type="ARBA" id="ARBA00022705"/>
    </source>
</evidence>
<evidence type="ECO:0000256" key="7">
    <source>
        <dbReference type="ARBA" id="ARBA00023125"/>
    </source>
</evidence>
<protein>
    <submittedName>
        <fullName evidence="13">Repressor LexA</fullName>
    </submittedName>
</protein>
<dbReference type="GO" id="GO:0006281">
    <property type="term" value="P:DNA repair"/>
    <property type="evidence" value="ECO:0007669"/>
    <property type="project" value="UniProtKB-KW"/>
</dbReference>
<dbReference type="Gene3D" id="2.10.109.10">
    <property type="entry name" value="Umud Fragment, subunit A"/>
    <property type="match status" value="1"/>
</dbReference>
<dbReference type="GO" id="GO:0006260">
    <property type="term" value="P:DNA replication"/>
    <property type="evidence" value="ECO:0007669"/>
    <property type="project" value="UniProtKB-KW"/>
</dbReference>
<dbReference type="InParanoid" id="A0A259U2T9"/>
<evidence type="ECO:0000256" key="3">
    <source>
        <dbReference type="ARBA" id="ARBA00022763"/>
    </source>
</evidence>
<sequence>MSAQLTERQNQIYEFIRSHIQTEGIPPTVIEIRDHLGLKSTNGVHKHLGALEKKGVLVRTPNVSRGLRLLAKDADAFSFDEGTPSLPLIPKMSSGQPGLLRRGKQHLQVDLRFMPRIDPDDCLAGRAGDDGMADEGILKGDFLVIEEAGSRPIPEGTLVAVLLMDLLAVRRVAYAGERIKLVPAATRYKPKSFIVGSPAYLVIGPVLAVMRKL</sequence>
<evidence type="ECO:0000256" key="4">
    <source>
        <dbReference type="ARBA" id="ARBA00022801"/>
    </source>
</evidence>
<evidence type="ECO:0000256" key="1">
    <source>
        <dbReference type="ARBA" id="ARBA00022491"/>
    </source>
</evidence>
<comment type="caution">
    <text evidence="13">The sequence shown here is derived from an EMBL/GenBank/DDBJ whole genome shotgun (WGS) entry which is preliminary data.</text>
</comment>
<dbReference type="PANTHER" id="PTHR33516:SF2">
    <property type="entry name" value="LEXA REPRESSOR-RELATED"/>
    <property type="match status" value="1"/>
</dbReference>
<dbReference type="InterPro" id="IPR036388">
    <property type="entry name" value="WH-like_DNA-bd_sf"/>
</dbReference>
<keyword evidence="7" id="KW-0238">DNA-binding</keyword>
<dbReference type="Pfam" id="PF00717">
    <property type="entry name" value="Peptidase_S24"/>
    <property type="match status" value="1"/>
</dbReference>
<dbReference type="NCBIfam" id="TIGR00498">
    <property type="entry name" value="lexA"/>
    <property type="match status" value="1"/>
</dbReference>
<dbReference type="Proteomes" id="UP000216446">
    <property type="component" value="Unassembled WGS sequence"/>
</dbReference>
<dbReference type="OrthoDB" id="9802364at2"/>
<keyword evidence="14" id="KW-1185">Reference proteome</keyword>
<evidence type="ECO:0000313" key="14">
    <source>
        <dbReference type="Proteomes" id="UP000216446"/>
    </source>
</evidence>
<dbReference type="RefSeq" id="WP_094550205.1">
    <property type="nucleotide sequence ID" value="NZ_MQWB01000001.1"/>
</dbReference>
<dbReference type="SUPFAM" id="SSF51306">
    <property type="entry name" value="LexA/Signal peptidase"/>
    <property type="match status" value="1"/>
</dbReference>
<feature type="domain" description="LexA repressor DNA-binding" evidence="12">
    <location>
        <begin position="4"/>
        <end position="66"/>
    </location>
</feature>
<dbReference type="GO" id="GO:0003677">
    <property type="term" value="F:DNA binding"/>
    <property type="evidence" value="ECO:0007669"/>
    <property type="project" value="UniProtKB-KW"/>
</dbReference>
<keyword evidence="6" id="KW-0805">Transcription regulation</keyword>
<dbReference type="GO" id="GO:0009432">
    <property type="term" value="P:SOS response"/>
    <property type="evidence" value="ECO:0007669"/>
    <property type="project" value="UniProtKB-KW"/>
</dbReference>
<keyword evidence="10" id="KW-0742">SOS response</keyword>
<evidence type="ECO:0000313" key="13">
    <source>
        <dbReference type="EMBL" id="OZC04104.1"/>
    </source>
</evidence>
<evidence type="ECO:0000256" key="9">
    <source>
        <dbReference type="ARBA" id="ARBA00023204"/>
    </source>
</evidence>
<gene>
    <name evidence="13" type="ORF">BSZ36_14610</name>
</gene>
<dbReference type="Gene3D" id="1.10.10.10">
    <property type="entry name" value="Winged helix-like DNA-binding domain superfamily/Winged helix DNA-binding domain"/>
    <property type="match status" value="1"/>
</dbReference>
<dbReference type="InterPro" id="IPR050077">
    <property type="entry name" value="LexA_repressor"/>
</dbReference>
<keyword evidence="4" id="KW-0378">Hydrolase</keyword>
<keyword evidence="9" id="KW-0234">DNA repair</keyword>
<dbReference type="GO" id="GO:0006508">
    <property type="term" value="P:proteolysis"/>
    <property type="evidence" value="ECO:0007669"/>
    <property type="project" value="InterPro"/>
</dbReference>
<evidence type="ECO:0000256" key="8">
    <source>
        <dbReference type="ARBA" id="ARBA00023163"/>
    </source>
</evidence>
<accession>A0A259U2T9</accession>
<dbReference type="GO" id="GO:0045892">
    <property type="term" value="P:negative regulation of DNA-templated transcription"/>
    <property type="evidence" value="ECO:0007669"/>
    <property type="project" value="InterPro"/>
</dbReference>
<dbReference type="FunFam" id="1.10.10.10:FF:000009">
    <property type="entry name" value="LexA repressor"/>
    <property type="match status" value="1"/>
</dbReference>
<name>A0A259U2T9_9BACT</name>
<dbReference type="FunCoup" id="A0A259U2T9">
    <property type="interactions" value="289"/>
</dbReference>
<organism evidence="13 14">
    <name type="scientific">Rubricoccus marinus</name>
    <dbReference type="NCBI Taxonomy" id="716817"/>
    <lineage>
        <taxon>Bacteria</taxon>
        <taxon>Pseudomonadati</taxon>
        <taxon>Rhodothermota</taxon>
        <taxon>Rhodothermia</taxon>
        <taxon>Rhodothermales</taxon>
        <taxon>Rubricoccaceae</taxon>
        <taxon>Rubricoccus</taxon>
    </lineage>
</organism>
<keyword evidence="3" id="KW-0227">DNA damage</keyword>
<evidence type="ECO:0000259" key="12">
    <source>
        <dbReference type="Pfam" id="PF01726"/>
    </source>
</evidence>
<keyword evidence="2" id="KW-0235">DNA replication</keyword>